<dbReference type="AlphaFoldDB" id="A0A108UDF3"/>
<dbReference type="Proteomes" id="UP000023435">
    <property type="component" value="Unassembled WGS sequence"/>
</dbReference>
<keyword evidence="3" id="KW-1185">Reference proteome</keyword>
<sequence length="66" mass="7479">MRLRHGAIPCDKRRRRRNGGNARSRVAMACASRERSPCRRAATGATVRARISACQYLDRFKTGKFV</sequence>
<protein>
    <submittedName>
        <fullName evidence="2">Uncharacterized protein</fullName>
    </submittedName>
</protein>
<proteinExistence type="predicted"/>
<dbReference type="EMBL" id="JAJA02000001">
    <property type="protein sequence ID" value="KWS06904.1"/>
    <property type="molecule type" value="Genomic_DNA"/>
</dbReference>
<evidence type="ECO:0000256" key="1">
    <source>
        <dbReference type="SAM" id="MobiDB-lite"/>
    </source>
</evidence>
<accession>A0A108UDF3</accession>
<name>A0A108UDF3_9GAMM</name>
<evidence type="ECO:0000313" key="3">
    <source>
        <dbReference type="Proteomes" id="UP000023435"/>
    </source>
</evidence>
<reference evidence="2 3" key="1">
    <citation type="journal article" date="2014" name="Genome Announc.">
        <title>Draft Genome Sequence of Lysobacter capsici AZ78, a Bacterium Antagonistic to Plant-Pathogenic Oomycetes.</title>
        <authorList>
            <person name="Puopolo G."/>
            <person name="Sonego P."/>
            <person name="Engelen K."/>
            <person name="Pertot I."/>
        </authorList>
    </citation>
    <scope>NUCLEOTIDE SEQUENCE [LARGE SCALE GENOMIC DNA]</scope>
    <source>
        <strain evidence="2 3">AZ78</strain>
    </source>
</reference>
<evidence type="ECO:0000313" key="2">
    <source>
        <dbReference type="EMBL" id="KWS06904.1"/>
    </source>
</evidence>
<organism evidence="2 3">
    <name type="scientific">Lysobacter capsici AZ78</name>
    <dbReference type="NCBI Taxonomy" id="1444315"/>
    <lineage>
        <taxon>Bacteria</taxon>
        <taxon>Pseudomonadati</taxon>
        <taxon>Pseudomonadota</taxon>
        <taxon>Gammaproteobacteria</taxon>
        <taxon>Lysobacterales</taxon>
        <taxon>Lysobacteraceae</taxon>
        <taxon>Lysobacter</taxon>
    </lineage>
</organism>
<comment type="caution">
    <text evidence="2">The sequence shown here is derived from an EMBL/GenBank/DDBJ whole genome shotgun (WGS) entry which is preliminary data.</text>
</comment>
<gene>
    <name evidence="2" type="ORF">AZ78_4464</name>
</gene>
<feature type="region of interest" description="Disordered" evidence="1">
    <location>
        <begin position="1"/>
        <end position="25"/>
    </location>
</feature>